<dbReference type="PROSITE" id="PS51718">
    <property type="entry name" value="G_DYNAMIN_2"/>
    <property type="match status" value="1"/>
</dbReference>
<dbReference type="GO" id="GO:0003924">
    <property type="term" value="F:GTPase activity"/>
    <property type="evidence" value="ECO:0007669"/>
    <property type="project" value="InterPro"/>
</dbReference>
<sequence>MSKITDALVQSYNSVSNLWNNDKINLNLIENKEILEIGNILNSLFITKDSIEIPRLVVVGSQSSGKSSLLNSIIGMDILPTGTDMVTRVPLQLELIQTNSNCNKAQFGVYLNGVWNTSDELVLSYPTISMNEKETILDKINSITIKTAGNDMNISSKPIFLRIYSPSIPNLSFIDLPGLTMVACTDRGQPVNIKEKIREIVGEYISPKKTIILAVMPARTDIEADIALDIIKEYDPRGERTIGILTKVDLMNEDTDITNLLENRVSKDLQLKYKYFAIKNRSKTEMSKYNAIEGLELEKEYFKAHKIYSQAKYQKNIGIASLCNSLSSVLIHSIKTALPKIIKEIEEKLVINNELLLKLGTSIPTAKEDKYSFVHDRITKFHIKFTDVLKNKGNIINTGRTIKDILIKYRKSLYHLEPFTNINTSEQYILEAIRNSEGNHMSSESPPIEVLERVINDKNKRYIYKMYDPSKKCVLFIIGELISLCSILIDDLGIITLPNLSDSIKNRVVTILYDLNSITLKQIELQLDYQQNYIWTDDIEFKNSLNTTGKKTQVEIMRHLLEKYYYSVVGIVSDTVPKCIIFYIVETFLEKISTDLYKLIKEDSIDMLLKEFDNIAEERVNLHKSNVDLTKALTLIKSIF</sequence>
<keyword evidence="1" id="KW-0547">Nucleotide-binding</keyword>
<dbReference type="PANTHER" id="PTHR11566:SF233">
    <property type="entry name" value="CHROMOSOME UNDETERMINED SCAFFOLD_59, WHOLE GENOME SHOTGUN SEQUENCE"/>
    <property type="match status" value="1"/>
</dbReference>
<feature type="domain" description="Dynamin-type G" evidence="4">
    <location>
        <begin position="50"/>
        <end position="339"/>
    </location>
</feature>
<dbReference type="Gene3D" id="1.20.120.1240">
    <property type="entry name" value="Dynamin, middle domain"/>
    <property type="match status" value="1"/>
</dbReference>
<reference evidence="5" key="1">
    <citation type="journal article" date="2020" name="Nature">
        <title>Giant virus diversity and host interactions through global metagenomics.</title>
        <authorList>
            <person name="Schulz F."/>
            <person name="Roux S."/>
            <person name="Paez-Espino D."/>
            <person name="Jungbluth S."/>
            <person name="Walsh D.A."/>
            <person name="Denef V.J."/>
            <person name="McMahon K.D."/>
            <person name="Konstantinidis K.T."/>
            <person name="Eloe-Fadrosh E.A."/>
            <person name="Kyrpides N.C."/>
            <person name="Woyke T."/>
        </authorList>
    </citation>
    <scope>NUCLEOTIDE SEQUENCE</scope>
    <source>
        <strain evidence="5">GVMAG-M-3300001351-8</strain>
    </source>
</reference>
<dbReference type="PROSITE" id="PS51388">
    <property type="entry name" value="GED"/>
    <property type="match status" value="1"/>
</dbReference>
<dbReference type="EMBL" id="MN738871">
    <property type="protein sequence ID" value="QHT29208.1"/>
    <property type="molecule type" value="Genomic_DNA"/>
</dbReference>
<dbReference type="GO" id="GO:0016020">
    <property type="term" value="C:membrane"/>
    <property type="evidence" value="ECO:0007669"/>
    <property type="project" value="TreeGrafter"/>
</dbReference>
<dbReference type="InterPro" id="IPR003130">
    <property type="entry name" value="GED"/>
</dbReference>
<organism evidence="5">
    <name type="scientific">viral metagenome</name>
    <dbReference type="NCBI Taxonomy" id="1070528"/>
    <lineage>
        <taxon>unclassified sequences</taxon>
        <taxon>metagenomes</taxon>
        <taxon>organismal metagenomes</taxon>
    </lineage>
</organism>
<dbReference type="InterPro" id="IPR022812">
    <property type="entry name" value="Dynamin"/>
</dbReference>
<dbReference type="SUPFAM" id="SSF52540">
    <property type="entry name" value="P-loop containing nucleoside triphosphate hydrolases"/>
    <property type="match status" value="1"/>
</dbReference>
<evidence type="ECO:0008006" key="6">
    <source>
        <dbReference type="Google" id="ProtNLM"/>
    </source>
</evidence>
<proteinExistence type="predicted"/>
<keyword evidence="2" id="KW-0342">GTP-binding</keyword>
<dbReference type="GO" id="GO:0005525">
    <property type="term" value="F:GTP binding"/>
    <property type="evidence" value="ECO:0007669"/>
    <property type="project" value="InterPro"/>
</dbReference>
<dbReference type="Gene3D" id="3.40.50.300">
    <property type="entry name" value="P-loop containing nucleotide triphosphate hydrolases"/>
    <property type="match status" value="1"/>
</dbReference>
<dbReference type="PANTHER" id="PTHR11566">
    <property type="entry name" value="DYNAMIN"/>
    <property type="match status" value="1"/>
</dbReference>
<evidence type="ECO:0000259" key="4">
    <source>
        <dbReference type="PROSITE" id="PS51718"/>
    </source>
</evidence>
<feature type="domain" description="GED" evidence="3">
    <location>
        <begin position="554"/>
        <end position="640"/>
    </location>
</feature>
<dbReference type="SMART" id="SM00302">
    <property type="entry name" value="GED"/>
    <property type="match status" value="1"/>
</dbReference>
<name>A0A6C0EJM0_9ZZZZ</name>
<evidence type="ECO:0000256" key="2">
    <source>
        <dbReference type="ARBA" id="ARBA00023134"/>
    </source>
</evidence>
<dbReference type="Pfam" id="PF02212">
    <property type="entry name" value="GED"/>
    <property type="match status" value="1"/>
</dbReference>
<dbReference type="InterPro" id="IPR020850">
    <property type="entry name" value="GED_dom"/>
</dbReference>
<dbReference type="GO" id="GO:0005874">
    <property type="term" value="C:microtubule"/>
    <property type="evidence" value="ECO:0007669"/>
    <property type="project" value="TreeGrafter"/>
</dbReference>
<dbReference type="SMART" id="SM00053">
    <property type="entry name" value="DYNc"/>
    <property type="match status" value="1"/>
</dbReference>
<evidence type="ECO:0000259" key="3">
    <source>
        <dbReference type="PROSITE" id="PS51388"/>
    </source>
</evidence>
<dbReference type="InterPro" id="IPR045063">
    <property type="entry name" value="Dynamin_N"/>
</dbReference>
<dbReference type="InterPro" id="IPR000375">
    <property type="entry name" value="Dynamin_stalk"/>
</dbReference>
<protein>
    <recommendedName>
        <fullName evidence="6">Dynamin-type G domain-containing protein</fullName>
    </recommendedName>
</protein>
<dbReference type="CDD" id="cd08771">
    <property type="entry name" value="DLP_1"/>
    <property type="match status" value="1"/>
</dbReference>
<evidence type="ECO:0000256" key="1">
    <source>
        <dbReference type="ARBA" id="ARBA00022741"/>
    </source>
</evidence>
<dbReference type="InterPro" id="IPR030381">
    <property type="entry name" value="G_DYNAMIN_dom"/>
</dbReference>
<dbReference type="GO" id="GO:0005737">
    <property type="term" value="C:cytoplasm"/>
    <property type="evidence" value="ECO:0007669"/>
    <property type="project" value="TreeGrafter"/>
</dbReference>
<dbReference type="InterPro" id="IPR019762">
    <property type="entry name" value="Dynamin_GTPase_CS"/>
</dbReference>
<dbReference type="InterPro" id="IPR027417">
    <property type="entry name" value="P-loop_NTPase"/>
</dbReference>
<evidence type="ECO:0000313" key="5">
    <source>
        <dbReference type="EMBL" id="QHT29208.1"/>
    </source>
</evidence>
<dbReference type="InterPro" id="IPR001401">
    <property type="entry name" value="Dynamin_GTPase"/>
</dbReference>
<dbReference type="Pfam" id="PF01031">
    <property type="entry name" value="Dynamin_M"/>
    <property type="match status" value="1"/>
</dbReference>
<dbReference type="AlphaFoldDB" id="A0A6C0EJM0"/>
<dbReference type="PRINTS" id="PR00195">
    <property type="entry name" value="DYNAMIN"/>
</dbReference>
<dbReference type="GO" id="GO:0008017">
    <property type="term" value="F:microtubule binding"/>
    <property type="evidence" value="ECO:0007669"/>
    <property type="project" value="TreeGrafter"/>
</dbReference>
<dbReference type="PROSITE" id="PS00410">
    <property type="entry name" value="G_DYNAMIN_1"/>
    <property type="match status" value="1"/>
</dbReference>
<accession>A0A6C0EJM0</accession>
<dbReference type="Pfam" id="PF00350">
    <property type="entry name" value="Dynamin_N"/>
    <property type="match status" value="1"/>
</dbReference>